<dbReference type="STRING" id="294935.ATN88_01150"/>
<evidence type="ECO:0000313" key="2">
    <source>
        <dbReference type="Proteomes" id="UP000070529"/>
    </source>
</evidence>
<keyword evidence="1" id="KW-0808">Transferase</keyword>
<protein>
    <submittedName>
        <fullName evidence="1">Glycosyl transferase</fullName>
    </submittedName>
</protein>
<dbReference type="EMBL" id="LNTY01000034">
    <property type="protein sequence ID" value="KXF81379.1"/>
    <property type="molecule type" value="Genomic_DNA"/>
</dbReference>
<dbReference type="PANTHER" id="PTHR43179">
    <property type="entry name" value="RHAMNOSYLTRANSFERASE WBBL"/>
    <property type="match status" value="1"/>
</dbReference>
<dbReference type="Gene3D" id="3.90.550.10">
    <property type="entry name" value="Spore Coat Polysaccharide Biosynthesis Protein SpsA, Chain A"/>
    <property type="match status" value="1"/>
</dbReference>
<organism evidence="1 2">
    <name type="scientific">Enterovibrio coralii</name>
    <dbReference type="NCBI Taxonomy" id="294935"/>
    <lineage>
        <taxon>Bacteria</taxon>
        <taxon>Pseudomonadati</taxon>
        <taxon>Pseudomonadota</taxon>
        <taxon>Gammaproteobacteria</taxon>
        <taxon>Vibrionales</taxon>
        <taxon>Vibrionaceae</taxon>
        <taxon>Enterovibrio</taxon>
    </lineage>
</organism>
<dbReference type="OrthoDB" id="5291101at2"/>
<accession>A0A135I7G3</accession>
<dbReference type="PANTHER" id="PTHR43179:SF7">
    <property type="entry name" value="RHAMNOSYLTRANSFERASE WBBL"/>
    <property type="match status" value="1"/>
</dbReference>
<comment type="caution">
    <text evidence="1">The sequence shown here is derived from an EMBL/GenBank/DDBJ whole genome shotgun (WGS) entry which is preliminary data.</text>
</comment>
<gene>
    <name evidence="1" type="ORF">ATN88_01150</name>
</gene>
<dbReference type="AlphaFoldDB" id="A0A135I7G3"/>
<reference evidence="1 2" key="1">
    <citation type="submission" date="2015-11" db="EMBL/GenBank/DDBJ databases">
        <title>Genomic Taxonomy of the Vibrionaceae.</title>
        <authorList>
            <person name="Gomez-Gil B."/>
            <person name="Enciso-Ibarra J."/>
        </authorList>
    </citation>
    <scope>NUCLEOTIDE SEQUENCE [LARGE SCALE GENOMIC DNA]</scope>
    <source>
        <strain evidence="1 2">CAIM 912</strain>
    </source>
</reference>
<sequence length="250" mass="28304">MKLFVSVINHGHDSLITANDTLANLATSYNVVIRSNTTPSTALQKYADDAGIHLVCGEKPLGFASNNNAVFKYCQETLEMVAEDYFLVLNPDVAISVASVRQLLTLAVERNSDISAINLFRDSDFSSYDISIRYYPKLLAPVKSLFGIKRTDVYNKDEIKEPIEIDWAAGSFLLVKSASYEQLGGFDDRYFMYFEDADLCTRANKMGLKVSYFPSVKAVHFASHQNRKLFSKHFIWYVKSSLRYHLKFIG</sequence>
<dbReference type="GO" id="GO:0016740">
    <property type="term" value="F:transferase activity"/>
    <property type="evidence" value="ECO:0007669"/>
    <property type="project" value="UniProtKB-KW"/>
</dbReference>
<dbReference type="InterPro" id="IPR029044">
    <property type="entry name" value="Nucleotide-diphossugar_trans"/>
</dbReference>
<evidence type="ECO:0000313" key="1">
    <source>
        <dbReference type="EMBL" id="KXF81379.1"/>
    </source>
</evidence>
<proteinExistence type="predicted"/>
<dbReference type="SUPFAM" id="SSF53448">
    <property type="entry name" value="Nucleotide-diphospho-sugar transferases"/>
    <property type="match status" value="1"/>
</dbReference>
<name>A0A135I7G3_9GAMM</name>
<dbReference type="RefSeq" id="WP_067416186.1">
    <property type="nucleotide sequence ID" value="NZ_LNTY01000034.1"/>
</dbReference>
<keyword evidence="2" id="KW-1185">Reference proteome</keyword>
<dbReference type="Proteomes" id="UP000070529">
    <property type="component" value="Unassembled WGS sequence"/>
</dbReference>